<dbReference type="AlphaFoldDB" id="A0A552X3Z6"/>
<dbReference type="OrthoDB" id="6238758at2"/>
<keyword evidence="2" id="KW-1185">Reference proteome</keyword>
<sequence length="83" mass="9486">MKLPEAVTIGRSEIVGESMYMGRIPVMWEPSEQPQYQHANILLGACIDPNMLWALRIQLIDNRVNAATDGDTLWLHLPFQSHR</sequence>
<accession>A0A552X3Z6</accession>
<dbReference type="EMBL" id="VJWL01000001">
    <property type="protein sequence ID" value="TRW49752.1"/>
    <property type="molecule type" value="Genomic_DNA"/>
</dbReference>
<name>A0A552X3Z6_9GAMM</name>
<gene>
    <name evidence="1" type="ORF">FM042_02525</name>
</gene>
<organism evidence="1 2">
    <name type="scientific">Aliidiomarina halalkaliphila</name>
    <dbReference type="NCBI Taxonomy" id="2593535"/>
    <lineage>
        <taxon>Bacteria</taxon>
        <taxon>Pseudomonadati</taxon>
        <taxon>Pseudomonadota</taxon>
        <taxon>Gammaproteobacteria</taxon>
        <taxon>Alteromonadales</taxon>
        <taxon>Idiomarinaceae</taxon>
        <taxon>Aliidiomarina</taxon>
    </lineage>
</organism>
<reference evidence="1 2" key="1">
    <citation type="submission" date="2019-07" db="EMBL/GenBank/DDBJ databases">
        <authorList>
            <person name="Yang M."/>
            <person name="Zhao D."/>
            <person name="Xiang H."/>
        </authorList>
    </citation>
    <scope>NUCLEOTIDE SEQUENCE [LARGE SCALE GENOMIC DNA]</scope>
    <source>
        <strain evidence="1 2">IM1326</strain>
    </source>
</reference>
<evidence type="ECO:0000313" key="2">
    <source>
        <dbReference type="Proteomes" id="UP000320359"/>
    </source>
</evidence>
<proteinExistence type="predicted"/>
<dbReference type="RefSeq" id="WP_143234173.1">
    <property type="nucleotide sequence ID" value="NZ_VJWL01000001.1"/>
</dbReference>
<protein>
    <submittedName>
        <fullName evidence="1">Uncharacterized protein</fullName>
    </submittedName>
</protein>
<comment type="caution">
    <text evidence="1">The sequence shown here is derived from an EMBL/GenBank/DDBJ whole genome shotgun (WGS) entry which is preliminary data.</text>
</comment>
<dbReference type="Proteomes" id="UP000320359">
    <property type="component" value="Unassembled WGS sequence"/>
</dbReference>
<evidence type="ECO:0000313" key="1">
    <source>
        <dbReference type="EMBL" id="TRW49752.1"/>
    </source>
</evidence>